<accession>A0A9D4WIL0</accession>
<proteinExistence type="predicted"/>
<feature type="region of interest" description="Disordered" evidence="1">
    <location>
        <begin position="40"/>
        <end position="110"/>
    </location>
</feature>
<dbReference type="AlphaFoldDB" id="A0A9D4WIL0"/>
<name>A0A9D4WIL0_PEA</name>
<evidence type="ECO:0000256" key="1">
    <source>
        <dbReference type="SAM" id="MobiDB-lite"/>
    </source>
</evidence>
<organism evidence="2 3">
    <name type="scientific">Pisum sativum</name>
    <name type="common">Garden pea</name>
    <name type="synonym">Lathyrus oleraceus</name>
    <dbReference type="NCBI Taxonomy" id="3888"/>
    <lineage>
        <taxon>Eukaryota</taxon>
        <taxon>Viridiplantae</taxon>
        <taxon>Streptophyta</taxon>
        <taxon>Embryophyta</taxon>
        <taxon>Tracheophyta</taxon>
        <taxon>Spermatophyta</taxon>
        <taxon>Magnoliopsida</taxon>
        <taxon>eudicotyledons</taxon>
        <taxon>Gunneridae</taxon>
        <taxon>Pentapetalae</taxon>
        <taxon>rosids</taxon>
        <taxon>fabids</taxon>
        <taxon>Fabales</taxon>
        <taxon>Fabaceae</taxon>
        <taxon>Papilionoideae</taxon>
        <taxon>50 kb inversion clade</taxon>
        <taxon>NPAAA clade</taxon>
        <taxon>Hologalegina</taxon>
        <taxon>IRL clade</taxon>
        <taxon>Fabeae</taxon>
        <taxon>Lathyrus</taxon>
    </lineage>
</organism>
<reference evidence="2 3" key="1">
    <citation type="journal article" date="2022" name="Nat. Genet.">
        <title>Improved pea reference genome and pan-genome highlight genomic features and evolutionary characteristics.</title>
        <authorList>
            <person name="Yang T."/>
            <person name="Liu R."/>
            <person name="Luo Y."/>
            <person name="Hu S."/>
            <person name="Wang D."/>
            <person name="Wang C."/>
            <person name="Pandey M.K."/>
            <person name="Ge S."/>
            <person name="Xu Q."/>
            <person name="Li N."/>
            <person name="Li G."/>
            <person name="Huang Y."/>
            <person name="Saxena R.K."/>
            <person name="Ji Y."/>
            <person name="Li M."/>
            <person name="Yan X."/>
            <person name="He Y."/>
            <person name="Liu Y."/>
            <person name="Wang X."/>
            <person name="Xiang C."/>
            <person name="Varshney R.K."/>
            <person name="Ding H."/>
            <person name="Gao S."/>
            <person name="Zong X."/>
        </authorList>
    </citation>
    <scope>NUCLEOTIDE SEQUENCE [LARGE SCALE GENOMIC DNA]</scope>
    <source>
        <strain evidence="2 3">cv. Zhongwan 6</strain>
    </source>
</reference>
<feature type="non-terminal residue" evidence="2">
    <location>
        <position position="160"/>
    </location>
</feature>
<protein>
    <submittedName>
        <fullName evidence="2">Uncharacterized protein</fullName>
    </submittedName>
</protein>
<dbReference type="Gramene" id="Psat06G0656200-T4">
    <property type="protein sequence ID" value="KAI5402153.1"/>
    <property type="gene ID" value="KIW84_066562"/>
</dbReference>
<sequence>MGDVRLNRVDQGQTKIKNVPIAVTPEGFWCCPSPVVFQKSHKPQNPLNKTKPSSSTPQPQPKASVQKKPVAVQVTERRGSTPAPAPASSRLVISDDQNYGVGSKRSSAGTSLAAERLSSRPKIETMLRKVAIEFGEPGTCDMKVVLLRKQGFSVKLSVHR</sequence>
<dbReference type="EMBL" id="JAMSHJ010000006">
    <property type="protein sequence ID" value="KAI5402153.1"/>
    <property type="molecule type" value="Genomic_DNA"/>
</dbReference>
<evidence type="ECO:0000313" key="2">
    <source>
        <dbReference type="EMBL" id="KAI5402153.1"/>
    </source>
</evidence>
<gene>
    <name evidence="2" type="ORF">KIW84_066562</name>
</gene>
<keyword evidence="3" id="KW-1185">Reference proteome</keyword>
<evidence type="ECO:0000313" key="3">
    <source>
        <dbReference type="Proteomes" id="UP001058974"/>
    </source>
</evidence>
<comment type="caution">
    <text evidence="2">The sequence shown here is derived from an EMBL/GenBank/DDBJ whole genome shotgun (WGS) entry which is preliminary data.</text>
</comment>
<dbReference type="Proteomes" id="UP001058974">
    <property type="component" value="Chromosome 6"/>
</dbReference>